<keyword evidence="2" id="KW-1185">Reference proteome</keyword>
<dbReference type="Proteomes" id="UP001056120">
    <property type="component" value="Linkage Group LG24"/>
</dbReference>
<accession>A0ACB9APZ5</accession>
<evidence type="ECO:0000313" key="2">
    <source>
        <dbReference type="Proteomes" id="UP001056120"/>
    </source>
</evidence>
<evidence type="ECO:0000313" key="1">
    <source>
        <dbReference type="EMBL" id="KAI3711773.1"/>
    </source>
</evidence>
<sequence>MLKVAELRDELSKRGLTTTGNKTTLVKRLESTIHTDINDKLEKRASEESEDGDFEHTKIWAIDDLRSLSVKQLCEASLRGVSTGGSKKQLLERLCEDSQMKNQDIVEGSFFFTLFLTKIFLAGA</sequence>
<reference evidence="1 2" key="2">
    <citation type="journal article" date="2022" name="Mol. Ecol. Resour.">
        <title>The genomes of chicory, endive, great burdock and yacon provide insights into Asteraceae paleo-polyploidization history and plant inulin production.</title>
        <authorList>
            <person name="Fan W."/>
            <person name="Wang S."/>
            <person name="Wang H."/>
            <person name="Wang A."/>
            <person name="Jiang F."/>
            <person name="Liu H."/>
            <person name="Zhao H."/>
            <person name="Xu D."/>
            <person name="Zhang Y."/>
        </authorList>
    </citation>
    <scope>NUCLEOTIDE SEQUENCE [LARGE SCALE GENOMIC DNA]</scope>
    <source>
        <strain evidence="2">cv. Yunnan</strain>
        <tissue evidence="1">Leaves</tissue>
    </source>
</reference>
<comment type="caution">
    <text evidence="1">The sequence shown here is derived from an EMBL/GenBank/DDBJ whole genome shotgun (WGS) entry which is preliminary data.</text>
</comment>
<name>A0ACB9APZ5_9ASTR</name>
<gene>
    <name evidence="1" type="ORF">L1987_70319</name>
</gene>
<organism evidence="1 2">
    <name type="scientific">Smallanthus sonchifolius</name>
    <dbReference type="NCBI Taxonomy" id="185202"/>
    <lineage>
        <taxon>Eukaryota</taxon>
        <taxon>Viridiplantae</taxon>
        <taxon>Streptophyta</taxon>
        <taxon>Embryophyta</taxon>
        <taxon>Tracheophyta</taxon>
        <taxon>Spermatophyta</taxon>
        <taxon>Magnoliopsida</taxon>
        <taxon>eudicotyledons</taxon>
        <taxon>Gunneridae</taxon>
        <taxon>Pentapetalae</taxon>
        <taxon>asterids</taxon>
        <taxon>campanulids</taxon>
        <taxon>Asterales</taxon>
        <taxon>Asteraceae</taxon>
        <taxon>Asteroideae</taxon>
        <taxon>Heliantheae alliance</taxon>
        <taxon>Millerieae</taxon>
        <taxon>Smallanthus</taxon>
    </lineage>
</organism>
<protein>
    <submittedName>
        <fullName evidence="1">Uncharacterized protein</fullName>
    </submittedName>
</protein>
<proteinExistence type="predicted"/>
<reference evidence="2" key="1">
    <citation type="journal article" date="2022" name="Mol. Ecol. Resour.">
        <title>The genomes of chicory, endive, great burdock and yacon provide insights into Asteraceae palaeo-polyploidization history and plant inulin production.</title>
        <authorList>
            <person name="Fan W."/>
            <person name="Wang S."/>
            <person name="Wang H."/>
            <person name="Wang A."/>
            <person name="Jiang F."/>
            <person name="Liu H."/>
            <person name="Zhao H."/>
            <person name="Xu D."/>
            <person name="Zhang Y."/>
        </authorList>
    </citation>
    <scope>NUCLEOTIDE SEQUENCE [LARGE SCALE GENOMIC DNA]</scope>
    <source>
        <strain evidence="2">cv. Yunnan</strain>
    </source>
</reference>
<dbReference type="EMBL" id="CM042041">
    <property type="protein sequence ID" value="KAI3711773.1"/>
    <property type="molecule type" value="Genomic_DNA"/>
</dbReference>